<dbReference type="CDD" id="cd02440">
    <property type="entry name" value="AdoMet_MTases"/>
    <property type="match status" value="1"/>
</dbReference>
<dbReference type="Gene3D" id="3.30.70.250">
    <property type="entry name" value="Malonyl-CoA ACP transacylase, ACP-binding"/>
    <property type="match status" value="1"/>
</dbReference>
<sequence length="1933" mass="213265">MSGIWEVAAAWPESSNWNHRDLTWQPQFPKECTPWPHDGLRRASVASFGFGGSNSHVILDDTYNLHENPGLQRISLHDFVSLKAESKEITNRDTNSIPISTNQQLDGSQYTSKTDGNQSPDGEDTTYTEHKVSVSRKGISDRKGAAAAPKLLILSASDEKRVSRLAERYESYFQGNANKLHHPGYLGRLAHTLDSRRSNLAWKSFAVVNSSNSLRSLRAFLSKPTSPDPKKDILFVFTGQGAQYRNMGAELLSHPLFEDIISRFDRHLSAFSCSWSVADLLRRPDTSTDLAHGYSDIDGTLSPTASYRGQPALVIGHSSGEIAAAYAAGALGLQTACKVSYFRGKWASQLKASLRNPGAMMSVDLPEEKMRQVIASFGNNHASIPYVACVSSPVNVTISGDERDIDDIQVILASEKVRTTKLRTGVAYHSPHMRQIASKYAESIGDTDMEEMHKHKDSPVMISSVTGKYVDNLGDLRAAQYWVNNLLSTVQFSQAGTLSSLSMAKKQRFKLGTLNFRAEDIVELGPHPALRRPVADCPRHNAVPEVSARYHGTLSRQVPTIESLLKLAGELYTRGHSVDIRNANQIGRGAVRAISWPTCLRIPSITRGATGMSRLYPDIPAFDQRVCMNFSVFRFPTGILSSLGGESCPQLADPARSIAGYRVRDAIFQAPISINKTKRAGVELHMCLMSNDKAMTTLEFRIYSASSTRWFQNYSGSVQILYNKEGIYSGNAAQDSENQFYRSKYARAVRDCTSQVPTDKLYGTLRSNGLGYGPSFQPLDNLAWDGKSCAVGRLRCFGWGKEYLKHDLRPHVVHPTLVDGAGQLPFIGYTNGGTDLVFNGTAVTRIRDAWFASSGLSYPDTSYLQAFCSFRLKGLRGTDSCIYALDGTGNIILRISHVETTAVGGDETALAAEASRKICFAMSGHLKFNGPNDNVVEEARRELYSQATLSKQVINYLNALSYKHPHLKVLELGPGAGPMTKHILTALGSRFGRYDYTDASKNLPEESRERLDHLHDKMRRQVLSTESDPAFQDSDVEQYDVLVVARPLHASENPKTILGNAHRLLKSEGKLILPTASEYDLFRDVSVLERGFRLDIMSPGPGSCVCDDDDIDILIATATENQLKERLGRGVDAILVTTHISARQTSIAEAIRDLLHQNETLSCSILSISDHLAILSQPTSTPIIFLAELDQPSLLESSTNRGLGVLIPYGGTLIGGSQDDSWPGPCALHEKPNLNLVTLAFKTPDIASDICVRCTARVILRSLAGSPYDREFEYVERNGLLNINRVHNYEELNRQVQSKPHEMISKKTMGESPPLALAILNSGLIDSIRWEEDAAYYADLGPDEAEMRVSTSATCLFSLESTMPERVGANCNTLVPGNRVCVSPVGCSTTYARFHYQAGVKAASLPTTGITAYYALVKLAQLQKGEKILIHSATGGTGQMAVQIAQSIGAEVYVTVGSDDKKRLVEELYGIPHDHIFYNIYHATDGRGVDVVLNSLSKEALVASWECLAPFGRFLELGKMDIEENSKLPMGQFSRNVTFHAVAIDHLYTERPQVSGKILQAVMDLVVEGRIKTASPLLAYPVSELEDAFRSMQSGKNTGKIVITFSPNNVVPGRHRDFPRLQAQLDWATEYIDGVETYLDFEELLEKAQVDVVVVSSITDAHARQTVANIKKGLHVMRGNDVSNYAMQSSSVVAAYEESKKTFPKQKVMCGFSRSFDASYREAKERLDANEMGKPVDFRSQTADLFDDTAFFTEYVKTSGGIFLDCSIHCIDLMNWFYGEDAKIKSIQAVGVAACHPSLMDCDDRDNAIGLIEFYDNRIAQLYCTNMMAAVQEDTTEIICERGSVRINMHGQKNFVEVHDSHGARRKLPKHYYERFREAFATEANEFIAACINDTAVPITLTSSARAVAFGSALMRSLIAGEKILVDEKTQVI</sequence>
<comment type="similarity">
    <text evidence="2">Belongs to the Gfo/Idh/MocA family.</text>
</comment>
<evidence type="ECO:0000256" key="1">
    <source>
        <dbReference type="ARBA" id="ARBA00005179"/>
    </source>
</evidence>
<evidence type="ECO:0000256" key="9">
    <source>
        <dbReference type="PROSITE-ProRule" id="PRU01363"/>
    </source>
</evidence>
<dbReference type="PANTHER" id="PTHR43775:SF29">
    <property type="entry name" value="ASPERFURANONE POLYKETIDE SYNTHASE AFOG-RELATED"/>
    <property type="match status" value="1"/>
</dbReference>
<evidence type="ECO:0000256" key="6">
    <source>
        <dbReference type="ARBA" id="ARBA00023002"/>
    </source>
</evidence>
<dbReference type="GO" id="GO:1901336">
    <property type="term" value="P:lactone biosynthetic process"/>
    <property type="evidence" value="ECO:0007669"/>
    <property type="project" value="UniProtKB-ARBA"/>
</dbReference>
<dbReference type="Gene3D" id="3.40.366.10">
    <property type="entry name" value="Malonyl-Coenzyme A Acyl Carrier Protein, domain 2"/>
    <property type="match status" value="1"/>
</dbReference>
<dbReference type="Gene3D" id="3.40.47.10">
    <property type="match status" value="1"/>
</dbReference>
<feature type="region of interest" description="C-terminal hotdog fold" evidence="9">
    <location>
        <begin position="753"/>
        <end position="909"/>
    </location>
</feature>
<dbReference type="InterPro" id="IPR029063">
    <property type="entry name" value="SAM-dependent_MTases_sf"/>
</dbReference>
<dbReference type="InterPro" id="IPR013217">
    <property type="entry name" value="Methyltransf_12"/>
</dbReference>
<dbReference type="Gene3D" id="3.30.360.10">
    <property type="entry name" value="Dihydrodipicolinate Reductase, domain 2"/>
    <property type="match status" value="1"/>
</dbReference>
<feature type="domain" description="PKS/mFAS DH" evidence="11">
    <location>
        <begin position="576"/>
        <end position="909"/>
    </location>
</feature>
<feature type="region of interest" description="Disordered" evidence="10">
    <location>
        <begin position="91"/>
        <end position="140"/>
    </location>
</feature>
<dbReference type="CDD" id="cd05195">
    <property type="entry name" value="enoyl_red"/>
    <property type="match status" value="1"/>
</dbReference>
<protein>
    <recommendedName>
        <fullName evidence="11">PKS/mFAS DH domain-containing protein</fullName>
    </recommendedName>
</protein>
<organism evidence="12">
    <name type="scientific">Bionectria ochroleuca</name>
    <name type="common">Gliocladium roseum</name>
    <dbReference type="NCBI Taxonomy" id="29856"/>
    <lineage>
        <taxon>Eukaryota</taxon>
        <taxon>Fungi</taxon>
        <taxon>Dikarya</taxon>
        <taxon>Ascomycota</taxon>
        <taxon>Pezizomycotina</taxon>
        <taxon>Sordariomycetes</taxon>
        <taxon>Hypocreomycetidae</taxon>
        <taxon>Hypocreales</taxon>
        <taxon>Bionectriaceae</taxon>
        <taxon>Clonostachys</taxon>
    </lineage>
</organism>
<dbReference type="Gene3D" id="3.10.129.110">
    <property type="entry name" value="Polyketide synthase dehydratase"/>
    <property type="match status" value="1"/>
</dbReference>
<dbReference type="Pfam" id="PF22725">
    <property type="entry name" value="GFO_IDH_MocA_C3"/>
    <property type="match status" value="1"/>
</dbReference>
<dbReference type="InterPro" id="IPR016036">
    <property type="entry name" value="Malonyl_transacylase_ACP-bd"/>
</dbReference>
<evidence type="ECO:0000259" key="11">
    <source>
        <dbReference type="PROSITE" id="PS52019"/>
    </source>
</evidence>
<dbReference type="InterPro" id="IPR055170">
    <property type="entry name" value="GFO_IDH_MocA-like_dom"/>
</dbReference>
<dbReference type="PANTHER" id="PTHR43775">
    <property type="entry name" value="FATTY ACID SYNTHASE"/>
    <property type="match status" value="1"/>
</dbReference>
<dbReference type="SUPFAM" id="SSF52151">
    <property type="entry name" value="FabD/lysophospholipase-like"/>
    <property type="match status" value="1"/>
</dbReference>
<dbReference type="InterPro" id="IPR014043">
    <property type="entry name" value="Acyl_transferase_dom"/>
</dbReference>
<dbReference type="InterPro" id="IPR011032">
    <property type="entry name" value="GroES-like_sf"/>
</dbReference>
<dbReference type="GO" id="GO:0006633">
    <property type="term" value="P:fatty acid biosynthetic process"/>
    <property type="evidence" value="ECO:0007669"/>
    <property type="project" value="TreeGrafter"/>
</dbReference>
<dbReference type="Gene3D" id="3.40.50.720">
    <property type="entry name" value="NAD(P)-binding Rossmann-like Domain"/>
    <property type="match status" value="1"/>
</dbReference>
<dbReference type="SUPFAM" id="SSF55048">
    <property type="entry name" value="Probable ACP-binding domain of malonyl-CoA ACP transacylase"/>
    <property type="match status" value="1"/>
</dbReference>
<dbReference type="SMART" id="SM00827">
    <property type="entry name" value="PKS_AT"/>
    <property type="match status" value="1"/>
</dbReference>
<gene>
    <name evidence="12" type="ORF">BN869_000008532_1</name>
</gene>
<reference evidence="12" key="1">
    <citation type="submission" date="2015-01" db="EMBL/GenBank/DDBJ databases">
        <authorList>
            <person name="Durling Mikael"/>
        </authorList>
    </citation>
    <scope>NUCLEOTIDE SEQUENCE</scope>
</reference>
<dbReference type="SUPFAM" id="SSF53335">
    <property type="entry name" value="S-adenosyl-L-methionine-dependent methyltransferases"/>
    <property type="match status" value="1"/>
</dbReference>
<keyword evidence="3" id="KW-0596">Phosphopantetheine</keyword>
<dbReference type="Gene3D" id="3.40.50.150">
    <property type="entry name" value="Vaccinia Virus protein VP39"/>
    <property type="match status" value="1"/>
</dbReference>
<feature type="region of interest" description="N-terminal hotdog fold" evidence="9">
    <location>
        <begin position="576"/>
        <end position="725"/>
    </location>
</feature>
<dbReference type="GO" id="GO:0004312">
    <property type="term" value="F:fatty acid synthase activity"/>
    <property type="evidence" value="ECO:0007669"/>
    <property type="project" value="TreeGrafter"/>
</dbReference>
<dbReference type="InterPro" id="IPR050091">
    <property type="entry name" value="PKS_NRPS_Biosynth_Enz"/>
</dbReference>
<dbReference type="GO" id="GO:0016491">
    <property type="term" value="F:oxidoreductase activity"/>
    <property type="evidence" value="ECO:0007669"/>
    <property type="project" value="UniProtKB-KW"/>
</dbReference>
<evidence type="ECO:0000256" key="3">
    <source>
        <dbReference type="ARBA" id="ARBA00022450"/>
    </source>
</evidence>
<dbReference type="InterPro" id="IPR042104">
    <property type="entry name" value="PKS_dehydratase_sf"/>
</dbReference>
<comment type="pathway">
    <text evidence="1">Secondary metabolite biosynthesis.</text>
</comment>
<dbReference type="SUPFAM" id="SSF55347">
    <property type="entry name" value="Glyceraldehyde-3-phosphate dehydrogenase-like, C-terminal domain"/>
    <property type="match status" value="1"/>
</dbReference>
<feature type="compositionally biased region" description="Polar residues" evidence="10">
    <location>
        <begin position="92"/>
        <end position="120"/>
    </location>
</feature>
<name>A0A0B7K5J7_BIOOC</name>
<dbReference type="InterPro" id="IPR049900">
    <property type="entry name" value="PKS_mFAS_DH"/>
</dbReference>
<dbReference type="InterPro" id="IPR016035">
    <property type="entry name" value="Acyl_Trfase/lysoPLipase"/>
</dbReference>
<evidence type="ECO:0000256" key="2">
    <source>
        <dbReference type="ARBA" id="ARBA00010928"/>
    </source>
</evidence>
<dbReference type="PROSITE" id="PS52019">
    <property type="entry name" value="PKS_MFAS_DH"/>
    <property type="match status" value="1"/>
</dbReference>
<keyword evidence="8" id="KW-0012">Acyltransferase</keyword>
<evidence type="ECO:0000256" key="5">
    <source>
        <dbReference type="ARBA" id="ARBA00022679"/>
    </source>
</evidence>
<dbReference type="Pfam" id="PF08242">
    <property type="entry name" value="Methyltransf_12"/>
    <property type="match status" value="1"/>
</dbReference>
<dbReference type="Pfam" id="PF00698">
    <property type="entry name" value="Acyl_transf_1"/>
    <property type="match status" value="1"/>
</dbReference>
<dbReference type="EMBL" id="CDPU01000029">
    <property type="protein sequence ID" value="CEO52474.1"/>
    <property type="molecule type" value="Genomic_DNA"/>
</dbReference>
<proteinExistence type="inferred from homology"/>
<dbReference type="GO" id="GO:0044550">
    <property type="term" value="P:secondary metabolite biosynthetic process"/>
    <property type="evidence" value="ECO:0007669"/>
    <property type="project" value="TreeGrafter"/>
</dbReference>
<evidence type="ECO:0000256" key="8">
    <source>
        <dbReference type="ARBA" id="ARBA00023315"/>
    </source>
</evidence>
<evidence type="ECO:0000313" key="12">
    <source>
        <dbReference type="EMBL" id="CEO52474.1"/>
    </source>
</evidence>
<accession>A0A0B7K5J7</accession>
<dbReference type="InterPro" id="IPR001227">
    <property type="entry name" value="Ac_transferase_dom_sf"/>
</dbReference>
<keyword evidence="6" id="KW-0560">Oxidoreductase</keyword>
<dbReference type="SMART" id="SM00829">
    <property type="entry name" value="PKS_ER"/>
    <property type="match status" value="1"/>
</dbReference>
<keyword evidence="7" id="KW-0511">Multifunctional enzyme</keyword>
<keyword evidence="5" id="KW-0808">Transferase</keyword>
<dbReference type="InterPro" id="IPR049551">
    <property type="entry name" value="PKS_DH_C"/>
</dbReference>
<evidence type="ECO:0000256" key="10">
    <source>
        <dbReference type="SAM" id="MobiDB-lite"/>
    </source>
</evidence>
<dbReference type="InterPro" id="IPR016039">
    <property type="entry name" value="Thiolase-like"/>
</dbReference>
<comment type="caution">
    <text evidence="9">Lacks conserved residue(s) required for the propagation of feature annotation.</text>
</comment>
<dbReference type="Pfam" id="PF13602">
    <property type="entry name" value="ADH_zinc_N_2"/>
    <property type="match status" value="1"/>
</dbReference>
<dbReference type="Pfam" id="PF14765">
    <property type="entry name" value="PS-DH"/>
    <property type="match status" value="1"/>
</dbReference>
<dbReference type="InterPro" id="IPR036291">
    <property type="entry name" value="NAD(P)-bd_dom_sf"/>
</dbReference>
<dbReference type="SUPFAM" id="SSF51735">
    <property type="entry name" value="NAD(P)-binding Rossmann-fold domains"/>
    <property type="match status" value="2"/>
</dbReference>
<evidence type="ECO:0000256" key="7">
    <source>
        <dbReference type="ARBA" id="ARBA00023268"/>
    </source>
</evidence>
<dbReference type="FunFam" id="3.40.50.720:FF:000209">
    <property type="entry name" value="Polyketide synthase Pks12"/>
    <property type="match status" value="1"/>
</dbReference>
<dbReference type="SUPFAM" id="SSF50129">
    <property type="entry name" value="GroES-like"/>
    <property type="match status" value="1"/>
</dbReference>
<dbReference type="InterPro" id="IPR020843">
    <property type="entry name" value="ER"/>
</dbReference>
<dbReference type="Gene3D" id="3.90.180.10">
    <property type="entry name" value="Medium-chain alcohol dehydrogenases, catalytic domain"/>
    <property type="match status" value="1"/>
</dbReference>
<evidence type="ECO:0000256" key="4">
    <source>
        <dbReference type="ARBA" id="ARBA00022553"/>
    </source>
</evidence>
<keyword evidence="4" id="KW-0597">Phosphoprotein</keyword>
<feature type="compositionally biased region" description="Basic and acidic residues" evidence="10">
    <location>
        <begin position="127"/>
        <end position="140"/>
    </location>
</feature>